<organism evidence="5 6">
    <name type="scientific">Latimeria chalumnae</name>
    <name type="common">Coelacanth</name>
    <dbReference type="NCBI Taxonomy" id="7897"/>
    <lineage>
        <taxon>Eukaryota</taxon>
        <taxon>Metazoa</taxon>
        <taxon>Chordata</taxon>
        <taxon>Craniata</taxon>
        <taxon>Vertebrata</taxon>
        <taxon>Euteleostomi</taxon>
        <taxon>Coelacanthiformes</taxon>
        <taxon>Coelacanthidae</taxon>
        <taxon>Latimeria</taxon>
    </lineage>
</organism>
<dbReference type="SUPFAM" id="SSF57756">
    <property type="entry name" value="Retrovirus zinc finger-like domains"/>
    <property type="match status" value="1"/>
</dbReference>
<protein>
    <recommendedName>
        <fullName evidence="7">CCHC-type domain-containing protein</fullName>
    </recommendedName>
</protein>
<evidence type="ECO:0000313" key="6">
    <source>
        <dbReference type="Proteomes" id="UP000008672"/>
    </source>
</evidence>
<dbReference type="SMART" id="SM00343">
    <property type="entry name" value="ZnF_C2HC"/>
    <property type="match status" value="1"/>
</dbReference>
<dbReference type="Gene3D" id="1.10.4020.10">
    <property type="entry name" value="DNA breaking-rejoining enzymes"/>
    <property type="match status" value="1"/>
</dbReference>
<dbReference type="Proteomes" id="UP000008672">
    <property type="component" value="Unassembled WGS sequence"/>
</dbReference>
<evidence type="ECO:0008006" key="7">
    <source>
        <dbReference type="Google" id="ProtNLM"/>
    </source>
</evidence>
<dbReference type="PROSITE" id="PS50804">
    <property type="entry name" value="SCAN_BOX"/>
    <property type="match status" value="1"/>
</dbReference>
<keyword evidence="1" id="KW-0862">Zinc</keyword>
<evidence type="ECO:0000256" key="1">
    <source>
        <dbReference type="PROSITE-ProRule" id="PRU00047"/>
    </source>
</evidence>
<keyword evidence="1" id="KW-0863">Zinc-finger</keyword>
<accession>H3AYE6</accession>
<dbReference type="Gene3D" id="4.10.60.10">
    <property type="entry name" value="Zinc finger, CCHC-type"/>
    <property type="match status" value="1"/>
</dbReference>
<feature type="region of interest" description="Disordered" evidence="2">
    <location>
        <begin position="166"/>
        <end position="213"/>
    </location>
</feature>
<reference evidence="5" key="3">
    <citation type="submission" date="2025-09" db="UniProtKB">
        <authorList>
            <consortium name="Ensembl"/>
        </authorList>
    </citation>
    <scope>IDENTIFICATION</scope>
</reference>
<evidence type="ECO:0000256" key="2">
    <source>
        <dbReference type="SAM" id="MobiDB-lite"/>
    </source>
</evidence>
<dbReference type="GeneTree" id="ENSGT00940000159113"/>
<dbReference type="PROSITE" id="PS50158">
    <property type="entry name" value="ZF_CCHC"/>
    <property type="match status" value="1"/>
</dbReference>
<evidence type="ECO:0000259" key="3">
    <source>
        <dbReference type="PROSITE" id="PS50158"/>
    </source>
</evidence>
<reference evidence="5" key="2">
    <citation type="submission" date="2025-08" db="UniProtKB">
        <authorList>
            <consortium name="Ensembl"/>
        </authorList>
    </citation>
    <scope>IDENTIFICATION</scope>
</reference>
<dbReference type="Ensembl" id="ENSLACT00000014769.1">
    <property type="protein sequence ID" value="ENSLACP00000014667.1"/>
    <property type="gene ID" value="ENSLACG00000012908.1"/>
</dbReference>
<dbReference type="Pfam" id="PF02023">
    <property type="entry name" value="SCAN"/>
    <property type="match status" value="1"/>
</dbReference>
<feature type="domain" description="CCHC-type" evidence="3">
    <location>
        <begin position="222"/>
        <end position="238"/>
    </location>
</feature>
<name>H3AYE6_LATCH</name>
<proteinExistence type="predicted"/>
<reference evidence="6" key="1">
    <citation type="submission" date="2011-08" db="EMBL/GenBank/DDBJ databases">
        <title>The draft genome of Latimeria chalumnae.</title>
        <authorList>
            <person name="Di Palma F."/>
            <person name="Alfoldi J."/>
            <person name="Johnson J."/>
            <person name="Berlin A."/>
            <person name="Gnerre S."/>
            <person name="Jaffe D."/>
            <person name="MacCallum I."/>
            <person name="Young S."/>
            <person name="Walker B.J."/>
            <person name="Lander E."/>
            <person name="Lindblad-Toh K."/>
        </authorList>
    </citation>
    <scope>NUCLEOTIDE SEQUENCE [LARGE SCALE GENOMIC DNA]</scope>
    <source>
        <strain evidence="6">Wild caught</strain>
    </source>
</reference>
<keyword evidence="6" id="KW-1185">Reference proteome</keyword>
<dbReference type="Pfam" id="PF00098">
    <property type="entry name" value="zf-CCHC"/>
    <property type="match status" value="1"/>
</dbReference>
<evidence type="ECO:0000313" key="5">
    <source>
        <dbReference type="Ensembl" id="ENSLACP00000014667.1"/>
    </source>
</evidence>
<dbReference type="HOGENOM" id="CLU_066570_0_0_1"/>
<dbReference type="EMBL" id="AFYH01123539">
    <property type="status" value="NOT_ANNOTATED_CDS"/>
    <property type="molecule type" value="Genomic_DNA"/>
</dbReference>
<dbReference type="PANTHER" id="PTHR46888">
    <property type="entry name" value="ZINC KNUCKLE DOMAINCONTAINING PROTEIN-RELATED"/>
    <property type="match status" value="1"/>
</dbReference>
<feature type="domain" description="SCAN box" evidence="4">
    <location>
        <begin position="84"/>
        <end position="157"/>
    </location>
</feature>
<dbReference type="SUPFAM" id="SSF47353">
    <property type="entry name" value="Retrovirus capsid dimerization domain-like"/>
    <property type="match status" value="1"/>
</dbReference>
<dbReference type="InterPro" id="IPR038269">
    <property type="entry name" value="SCAN_sf"/>
</dbReference>
<dbReference type="eggNOG" id="KOG1721">
    <property type="taxonomic scope" value="Eukaryota"/>
</dbReference>
<dbReference type="InParanoid" id="H3AYE6"/>
<dbReference type="AlphaFoldDB" id="H3AYE6"/>
<dbReference type="GO" id="GO:0008270">
    <property type="term" value="F:zinc ion binding"/>
    <property type="evidence" value="ECO:0007669"/>
    <property type="project" value="UniProtKB-KW"/>
</dbReference>
<dbReference type="OMA" id="MEYSSWI"/>
<dbReference type="InterPro" id="IPR001878">
    <property type="entry name" value="Znf_CCHC"/>
</dbReference>
<dbReference type="FunCoup" id="H3AYE6">
    <property type="interactions" value="4312"/>
</dbReference>
<dbReference type="SMART" id="SM00431">
    <property type="entry name" value="SCAN"/>
    <property type="match status" value="1"/>
</dbReference>
<dbReference type="InterPro" id="IPR003309">
    <property type="entry name" value="SCAN_dom"/>
</dbReference>
<dbReference type="GO" id="GO:0003676">
    <property type="term" value="F:nucleic acid binding"/>
    <property type="evidence" value="ECO:0007669"/>
    <property type="project" value="InterPro"/>
</dbReference>
<evidence type="ECO:0000259" key="4">
    <source>
        <dbReference type="PROSITE" id="PS50804"/>
    </source>
</evidence>
<sequence length="304" mass="33940">IRARHILQKMTPEDDVEAYLLSFERCAEREGWPKELWAGIAAPFLIGDAQKAYFDLEPGEVSNYTQLKVEIPARAGETPTVRAQRFHTWTYQEDRAPRSQMFDLVHLARKWLQPDINTSARVVELLVMDHYLRALRIHKWVGLGNPSNAQDLIALVERQIAEEELLHSPTSLTPRSPERTLNLKNETRPKSGKTVLGQSKKGNGNKAGTDHVGGSNVGRVYRCFRCQELGHVAAQCPNQEEPMQTNLGEPGNACMEYSSWITQLPVNVNGKEVMALADLGSAVTLVSSALIGSIKQEFVRETGV</sequence>
<keyword evidence="1" id="KW-0479">Metal-binding</keyword>
<dbReference type="PANTHER" id="PTHR46888:SF15">
    <property type="entry name" value="ZINC FINGER AND SCAN DOMAIN-CONTAINING PROTEIN 12-LIKE"/>
    <property type="match status" value="1"/>
</dbReference>
<dbReference type="InterPro" id="IPR036875">
    <property type="entry name" value="Znf_CCHC_sf"/>
</dbReference>